<feature type="compositionally biased region" description="Polar residues" evidence="1">
    <location>
        <begin position="41"/>
        <end position="57"/>
    </location>
</feature>
<protein>
    <submittedName>
        <fullName evidence="2">Uncharacterized protein</fullName>
    </submittedName>
</protein>
<dbReference type="EMBL" id="JAACJM010000701">
    <property type="protein sequence ID" value="KAF5308973.1"/>
    <property type="molecule type" value="Genomic_DNA"/>
</dbReference>
<evidence type="ECO:0000256" key="1">
    <source>
        <dbReference type="SAM" id="MobiDB-lite"/>
    </source>
</evidence>
<reference evidence="2 3" key="1">
    <citation type="journal article" date="2020" name="ISME J.">
        <title>Uncovering the hidden diversity of litter-decomposition mechanisms in mushroom-forming fungi.</title>
        <authorList>
            <person name="Floudas D."/>
            <person name="Bentzer J."/>
            <person name="Ahren D."/>
            <person name="Johansson T."/>
            <person name="Persson P."/>
            <person name="Tunlid A."/>
        </authorList>
    </citation>
    <scope>NUCLEOTIDE SEQUENCE [LARGE SCALE GENOMIC DNA]</scope>
    <source>
        <strain evidence="2 3">CBS 291.85</strain>
    </source>
</reference>
<gene>
    <name evidence="2" type="ORF">D9758_018487</name>
</gene>
<comment type="caution">
    <text evidence="2">The sequence shown here is derived from an EMBL/GenBank/DDBJ whole genome shotgun (WGS) entry which is preliminary data.</text>
</comment>
<evidence type="ECO:0000313" key="2">
    <source>
        <dbReference type="EMBL" id="KAF5308973.1"/>
    </source>
</evidence>
<dbReference type="OrthoDB" id="416253at2759"/>
<name>A0A8H5APT1_9AGAR</name>
<proteinExistence type="predicted"/>
<evidence type="ECO:0000313" key="3">
    <source>
        <dbReference type="Proteomes" id="UP000559256"/>
    </source>
</evidence>
<keyword evidence="3" id="KW-1185">Reference proteome</keyword>
<organism evidence="2 3">
    <name type="scientific">Tetrapyrgos nigripes</name>
    <dbReference type="NCBI Taxonomy" id="182062"/>
    <lineage>
        <taxon>Eukaryota</taxon>
        <taxon>Fungi</taxon>
        <taxon>Dikarya</taxon>
        <taxon>Basidiomycota</taxon>
        <taxon>Agaricomycotina</taxon>
        <taxon>Agaricomycetes</taxon>
        <taxon>Agaricomycetidae</taxon>
        <taxon>Agaricales</taxon>
        <taxon>Marasmiineae</taxon>
        <taxon>Marasmiaceae</taxon>
        <taxon>Tetrapyrgos</taxon>
    </lineage>
</organism>
<dbReference type="Proteomes" id="UP000559256">
    <property type="component" value="Unassembled WGS sequence"/>
</dbReference>
<dbReference type="AlphaFoldDB" id="A0A8H5APT1"/>
<feature type="region of interest" description="Disordered" evidence="1">
    <location>
        <begin position="41"/>
        <end position="75"/>
    </location>
</feature>
<accession>A0A8H5APT1</accession>
<sequence>MSLPLNDGHNIPTIAFGTGSKWKWHDVTTYVQLVLESGFSISTPQRSTKPNHSSGAQSKKVGSPEKTCSLLPNAG</sequence>